<dbReference type="PROSITE" id="PS50053">
    <property type="entry name" value="UBIQUITIN_2"/>
    <property type="match status" value="1"/>
</dbReference>
<dbReference type="PROSITE" id="PS50235">
    <property type="entry name" value="USP_3"/>
    <property type="match status" value="2"/>
</dbReference>
<proteinExistence type="inferred from homology"/>
<feature type="region of interest" description="Disordered" evidence="8">
    <location>
        <begin position="682"/>
        <end position="704"/>
    </location>
</feature>
<gene>
    <name evidence="11" type="ORF">UJA718_LOCUS23024</name>
</gene>
<keyword evidence="5" id="KW-0833">Ubl conjugation pathway</keyword>
<protein>
    <recommendedName>
        <fullName evidence="3">ubiquitinyl hydrolase 1</fullName>
        <ecNumber evidence="3">3.4.19.12</ecNumber>
    </recommendedName>
</protein>
<sequence length="1002" mass="114173">MSGIINVLFATMKGSKHPAQLKEGYTFEDIKNIVKEKFGSTNYRLIVNGQEIQDNDPVKFAELKKSIKNLTVIYVCQRMDGGSGLLDIDSHKATLIVDIQDELRKIPTQQTNSTCMICTEEKRCIKFCCSSIICKECFPNYFIYGDFKIKCLTCNQLVSPAKVFVTPEFIQSLVQLDETKTMTQNIDFQICTCGAFSINSTMHAKQRCNNCQRWLCFFCNSDWDETERNMRNEKYTCKVNCFWETKITYQLVTLEYNKIMKVPNRRCCPKCLECGCTDDNLPPIVPTPPLKSTETTDSNATPYGTSKPKLPPIPSRSSSSLSDNKLLSTDHSISFPKRPISGHCGLKNIGNTCYMNSAIQCLNSIPDLIKWIMEQQCLSSHMNIREVFISLIQSMQSGRYKCVTPHELKQHIGRTSSIFSDNGQKDSHEFMNSLINAIEVVDSSSTFVKLFQIHTRSLATCNNCKQTDTTDETTTFLPLAIPERMPYDDGNILLEDLIRDFCQENELDGEYYCYRCKTCQSARQKTTIIQPLPRALIIQLKRFPYDDESNTQQLTLKYHNETGDCLCIYDRNINNPQIYTRIPLRWDFYQWHDLDLRCLRLFINLFSEESVDESLENVSVPSIDADPNQASCMSSVPIVAQPIDSLLLIFIRYLQLINLIPWSSPTSISDQLHEIPTKHEIDGPIQITSPTKRPKKTHPKQSTKPGLCGLANIGNTCFMNSAIQCLSNIPKLTEWAQKQQLSNHKKAVTLAYTSLIKSMWSGENSSVTPHEIKKRVSQHAPIFSDYAQKDSHEFMNSLLNAIHSEFVEDDSSHAQSSIVTDLFRIQTESRVICSHCNMHDSVEETTYCLPLPLGCESTVTLETVLDEFLKEESLDGEYYCSHCQELRLAKQKTSLCQPLPSVIIVQLKRFTFDDTDDKLNTFVKYPIQNWKVDGSSNSLYDLAAVSMHVGNLKGGHYTTFARLNGSGQWYHFNDSNIQSLNDTSCLVNRNAYVLVYLRQDYI</sequence>
<dbReference type="AlphaFoldDB" id="A0A820SDA1"/>
<evidence type="ECO:0000256" key="8">
    <source>
        <dbReference type="SAM" id="MobiDB-lite"/>
    </source>
</evidence>
<dbReference type="PANTHER" id="PTHR21646">
    <property type="entry name" value="UBIQUITIN CARBOXYL-TERMINAL HYDROLASE"/>
    <property type="match status" value="1"/>
</dbReference>
<dbReference type="PANTHER" id="PTHR21646:SF24">
    <property type="entry name" value="UBIQUITIN CARBOXYL-TERMINAL HYDROLASE"/>
    <property type="match status" value="1"/>
</dbReference>
<feature type="compositionally biased region" description="Polar residues" evidence="8">
    <location>
        <begin position="290"/>
        <end position="304"/>
    </location>
</feature>
<dbReference type="InterPro" id="IPR028889">
    <property type="entry name" value="USP"/>
</dbReference>
<evidence type="ECO:0000313" key="12">
    <source>
        <dbReference type="Proteomes" id="UP000663873"/>
    </source>
</evidence>
<dbReference type="GO" id="GO:0006508">
    <property type="term" value="P:proteolysis"/>
    <property type="evidence" value="ECO:0007669"/>
    <property type="project" value="UniProtKB-KW"/>
</dbReference>
<dbReference type="Pfam" id="PF00443">
    <property type="entry name" value="UCH"/>
    <property type="match status" value="2"/>
</dbReference>
<dbReference type="Gene3D" id="3.90.70.10">
    <property type="entry name" value="Cysteine proteinases"/>
    <property type="match status" value="2"/>
</dbReference>
<feature type="region of interest" description="Disordered" evidence="8">
    <location>
        <begin position="287"/>
        <end position="324"/>
    </location>
</feature>
<dbReference type="InterPro" id="IPR018200">
    <property type="entry name" value="USP_CS"/>
</dbReference>
<evidence type="ECO:0000259" key="9">
    <source>
        <dbReference type="PROSITE" id="PS50053"/>
    </source>
</evidence>
<feature type="domain" description="USP" evidence="10">
    <location>
        <begin position="708"/>
        <end position="999"/>
    </location>
</feature>
<dbReference type="SUPFAM" id="SSF54236">
    <property type="entry name" value="Ubiquitin-like"/>
    <property type="match status" value="1"/>
</dbReference>
<dbReference type="GO" id="GO:0004843">
    <property type="term" value="F:cysteine-type deubiquitinase activity"/>
    <property type="evidence" value="ECO:0007669"/>
    <property type="project" value="UniProtKB-EC"/>
</dbReference>
<evidence type="ECO:0000256" key="4">
    <source>
        <dbReference type="ARBA" id="ARBA00022670"/>
    </source>
</evidence>
<evidence type="ECO:0000256" key="2">
    <source>
        <dbReference type="ARBA" id="ARBA00009085"/>
    </source>
</evidence>
<evidence type="ECO:0000256" key="3">
    <source>
        <dbReference type="ARBA" id="ARBA00012759"/>
    </source>
</evidence>
<evidence type="ECO:0000256" key="1">
    <source>
        <dbReference type="ARBA" id="ARBA00000707"/>
    </source>
</evidence>
<evidence type="ECO:0000259" key="10">
    <source>
        <dbReference type="PROSITE" id="PS50235"/>
    </source>
</evidence>
<keyword evidence="7" id="KW-0788">Thiol protease</keyword>
<dbReference type="CDD" id="cd02674">
    <property type="entry name" value="Peptidase_C19R"/>
    <property type="match status" value="1"/>
</dbReference>
<dbReference type="InterPro" id="IPR000626">
    <property type="entry name" value="Ubiquitin-like_dom"/>
</dbReference>
<feature type="domain" description="USP" evidence="10">
    <location>
        <begin position="344"/>
        <end position="653"/>
    </location>
</feature>
<dbReference type="InterPro" id="IPR050185">
    <property type="entry name" value="Ub_carboxyl-term_hydrolase"/>
</dbReference>
<dbReference type="Proteomes" id="UP000663873">
    <property type="component" value="Unassembled WGS sequence"/>
</dbReference>
<evidence type="ECO:0000256" key="6">
    <source>
        <dbReference type="ARBA" id="ARBA00022801"/>
    </source>
</evidence>
<dbReference type="InterPro" id="IPR029071">
    <property type="entry name" value="Ubiquitin-like_domsf"/>
</dbReference>
<feature type="domain" description="Ubiquitin-like" evidence="9">
    <location>
        <begin position="5"/>
        <end position="82"/>
    </location>
</feature>
<evidence type="ECO:0000313" key="11">
    <source>
        <dbReference type="EMBL" id="CAF4454424.1"/>
    </source>
</evidence>
<evidence type="ECO:0000256" key="5">
    <source>
        <dbReference type="ARBA" id="ARBA00022786"/>
    </source>
</evidence>
<comment type="caution">
    <text evidence="11">The sequence shown here is derived from an EMBL/GenBank/DDBJ whole genome shotgun (WGS) entry which is preliminary data.</text>
</comment>
<comment type="catalytic activity">
    <reaction evidence="1">
        <text>Thiol-dependent hydrolysis of ester, thioester, amide, peptide and isopeptide bonds formed by the C-terminal Gly of ubiquitin (a 76-residue protein attached to proteins as an intracellular targeting signal).</text>
        <dbReference type="EC" id="3.4.19.12"/>
    </reaction>
</comment>
<dbReference type="PROSITE" id="PS00973">
    <property type="entry name" value="USP_2"/>
    <property type="match status" value="1"/>
</dbReference>
<keyword evidence="12" id="KW-1185">Reference proteome</keyword>
<evidence type="ECO:0000256" key="7">
    <source>
        <dbReference type="ARBA" id="ARBA00022807"/>
    </source>
</evidence>
<keyword evidence="4" id="KW-0645">Protease</keyword>
<dbReference type="CDD" id="cd02257">
    <property type="entry name" value="Peptidase_C19"/>
    <property type="match status" value="1"/>
</dbReference>
<dbReference type="EMBL" id="CAJOBP010004898">
    <property type="protein sequence ID" value="CAF4454424.1"/>
    <property type="molecule type" value="Genomic_DNA"/>
</dbReference>
<dbReference type="InterPro" id="IPR001394">
    <property type="entry name" value="Peptidase_C19_UCH"/>
</dbReference>
<comment type="similarity">
    <text evidence="2">Belongs to the peptidase C19 family.</text>
</comment>
<dbReference type="SUPFAM" id="SSF54001">
    <property type="entry name" value="Cysteine proteinases"/>
    <property type="match status" value="2"/>
</dbReference>
<feature type="compositionally biased region" description="Low complexity" evidence="8">
    <location>
        <begin position="315"/>
        <end position="324"/>
    </location>
</feature>
<keyword evidence="6" id="KW-0378">Hydrolase</keyword>
<feature type="compositionally biased region" description="Basic residues" evidence="8">
    <location>
        <begin position="692"/>
        <end position="701"/>
    </location>
</feature>
<dbReference type="PROSITE" id="PS00972">
    <property type="entry name" value="USP_1"/>
    <property type="match status" value="2"/>
</dbReference>
<dbReference type="EC" id="3.4.19.12" evidence="3"/>
<organism evidence="11 12">
    <name type="scientific">Rotaria socialis</name>
    <dbReference type="NCBI Taxonomy" id="392032"/>
    <lineage>
        <taxon>Eukaryota</taxon>
        <taxon>Metazoa</taxon>
        <taxon>Spiralia</taxon>
        <taxon>Gnathifera</taxon>
        <taxon>Rotifera</taxon>
        <taxon>Eurotatoria</taxon>
        <taxon>Bdelloidea</taxon>
        <taxon>Philodinida</taxon>
        <taxon>Philodinidae</taxon>
        <taxon>Rotaria</taxon>
    </lineage>
</organism>
<dbReference type="CDD" id="cd17039">
    <property type="entry name" value="Ubl_ubiquitin_like"/>
    <property type="match status" value="1"/>
</dbReference>
<name>A0A820SDA1_9BILA</name>
<dbReference type="GO" id="GO:0016579">
    <property type="term" value="P:protein deubiquitination"/>
    <property type="evidence" value="ECO:0007669"/>
    <property type="project" value="InterPro"/>
</dbReference>
<accession>A0A820SDA1</accession>
<dbReference type="InterPro" id="IPR038765">
    <property type="entry name" value="Papain-like_cys_pep_sf"/>
</dbReference>
<reference evidence="11" key="1">
    <citation type="submission" date="2021-02" db="EMBL/GenBank/DDBJ databases">
        <authorList>
            <person name="Nowell W R."/>
        </authorList>
    </citation>
    <scope>NUCLEOTIDE SEQUENCE</scope>
</reference>